<dbReference type="Pfam" id="PF04327">
    <property type="entry name" value="Peptidase_Prp"/>
    <property type="match status" value="1"/>
</dbReference>
<dbReference type="CDD" id="cd16332">
    <property type="entry name" value="Prp-like"/>
    <property type="match status" value="1"/>
</dbReference>
<dbReference type="EMBL" id="RQGF01000007">
    <property type="protein sequence ID" value="TGL64687.1"/>
    <property type="molecule type" value="Genomic_DNA"/>
</dbReference>
<evidence type="ECO:0000256" key="3">
    <source>
        <dbReference type="ARBA" id="ARBA00022801"/>
    </source>
</evidence>
<evidence type="ECO:0000313" key="7">
    <source>
        <dbReference type="EMBL" id="TGL64687.1"/>
    </source>
</evidence>
<reference evidence="7" key="1">
    <citation type="journal article" date="2019" name="PLoS Negl. Trop. Dis.">
        <title>Revisiting the worldwide diversity of Leptospira species in the environment.</title>
        <authorList>
            <person name="Vincent A.T."/>
            <person name="Schiettekatte O."/>
            <person name="Bourhy P."/>
            <person name="Veyrier F.J."/>
            <person name="Picardeau M."/>
        </authorList>
    </citation>
    <scope>NUCLEOTIDE SEQUENCE [LARGE SCALE GENOMIC DNA]</scope>
    <source>
        <strain evidence="7">201702455</strain>
    </source>
</reference>
<evidence type="ECO:0000256" key="1">
    <source>
        <dbReference type="ARBA" id="ARBA00022517"/>
    </source>
</evidence>
<dbReference type="InterPro" id="IPR007422">
    <property type="entry name" value="Peptidase_Prp"/>
</dbReference>
<keyword evidence="3" id="KW-0378">Hydrolase</keyword>
<dbReference type="AlphaFoldDB" id="A0A4R9KH04"/>
<proteinExistence type="inferred from homology"/>
<gene>
    <name evidence="7" type="ORF">EHQ64_02225</name>
</gene>
<dbReference type="RefSeq" id="WP_135647880.1">
    <property type="nucleotide sequence ID" value="NZ_RQGF01000007.1"/>
</dbReference>
<evidence type="ECO:0000256" key="2">
    <source>
        <dbReference type="ARBA" id="ARBA00022670"/>
    </source>
</evidence>
<keyword evidence="8" id="KW-1185">Reference proteome</keyword>
<organism evidence="7 8">
    <name type="scientific">Leptospira sarikeiensis</name>
    <dbReference type="NCBI Taxonomy" id="2484943"/>
    <lineage>
        <taxon>Bacteria</taxon>
        <taxon>Pseudomonadati</taxon>
        <taxon>Spirochaetota</taxon>
        <taxon>Spirochaetia</taxon>
        <taxon>Leptospirales</taxon>
        <taxon>Leptospiraceae</taxon>
        <taxon>Leptospira</taxon>
    </lineage>
</organism>
<dbReference type="GO" id="GO:0006508">
    <property type="term" value="P:proteolysis"/>
    <property type="evidence" value="ECO:0007669"/>
    <property type="project" value="UniProtKB-KW"/>
</dbReference>
<sequence>MIRIKILRKGEEILGLESSGHASKMHGSKGQNLLCAAVGVLIQTLYLHLSKEGLAEEAVIGDGLLDFQIRSEKTTDPKVLNGFKLIRDGLENLKEQYPSEIELIGE</sequence>
<keyword evidence="1" id="KW-0690">Ribosome biogenesis</keyword>
<dbReference type="OrthoDB" id="336716at2"/>
<accession>A0A4R9KH04</accession>
<evidence type="ECO:0000313" key="8">
    <source>
        <dbReference type="Proteomes" id="UP000297762"/>
    </source>
</evidence>
<dbReference type="GO" id="GO:0008234">
    <property type="term" value="F:cysteine-type peptidase activity"/>
    <property type="evidence" value="ECO:0007669"/>
    <property type="project" value="UniProtKB-KW"/>
</dbReference>
<dbReference type="InterPro" id="IPR036764">
    <property type="entry name" value="Peptidase_Prp_sf"/>
</dbReference>
<keyword evidence="2 7" id="KW-0645">Protease</keyword>
<comment type="similarity">
    <text evidence="5">Belongs to the Prp family.</text>
</comment>
<protein>
    <recommendedName>
        <fullName evidence="6">Ribosomal processing cysteine protease Prp</fullName>
    </recommendedName>
</protein>
<dbReference type="Proteomes" id="UP000297762">
    <property type="component" value="Unassembled WGS sequence"/>
</dbReference>
<evidence type="ECO:0000256" key="6">
    <source>
        <dbReference type="ARBA" id="ARBA00044538"/>
    </source>
</evidence>
<name>A0A4R9KH04_9LEPT</name>
<evidence type="ECO:0000256" key="5">
    <source>
        <dbReference type="ARBA" id="ARBA00044503"/>
    </source>
</evidence>
<dbReference type="GO" id="GO:0042254">
    <property type="term" value="P:ribosome biogenesis"/>
    <property type="evidence" value="ECO:0007669"/>
    <property type="project" value="UniProtKB-KW"/>
</dbReference>
<dbReference type="SUPFAM" id="SSF118010">
    <property type="entry name" value="TM1457-like"/>
    <property type="match status" value="1"/>
</dbReference>
<comment type="caution">
    <text evidence="7">The sequence shown here is derived from an EMBL/GenBank/DDBJ whole genome shotgun (WGS) entry which is preliminary data.</text>
</comment>
<keyword evidence="4" id="KW-0788">Thiol protease</keyword>
<evidence type="ECO:0000256" key="4">
    <source>
        <dbReference type="ARBA" id="ARBA00022807"/>
    </source>
</evidence>
<dbReference type="Gene3D" id="3.30.70.1490">
    <property type="entry name" value="Cysteine protease Prp"/>
    <property type="match status" value="1"/>
</dbReference>